<protein>
    <submittedName>
        <fullName evidence="2">Uncharacterized protein</fullName>
    </submittedName>
</protein>
<dbReference type="OrthoDB" id="2579508at2759"/>
<evidence type="ECO:0000313" key="3">
    <source>
        <dbReference type="Proteomes" id="UP000006352"/>
    </source>
</evidence>
<accession>J4G0U1</accession>
<gene>
    <name evidence="2" type="ORF">FIBRA_01158</name>
</gene>
<reference evidence="2 3" key="1">
    <citation type="journal article" date="2012" name="Appl. Environ. Microbiol.">
        <title>Short-read sequencing for genomic analysis of the brown rot fungus Fibroporia radiculosa.</title>
        <authorList>
            <person name="Tang J.D."/>
            <person name="Perkins A.D."/>
            <person name="Sonstegard T.S."/>
            <person name="Schroeder S.G."/>
            <person name="Burgess S.C."/>
            <person name="Diehl S.V."/>
        </authorList>
    </citation>
    <scope>NUCLEOTIDE SEQUENCE [LARGE SCALE GENOMIC DNA]</scope>
    <source>
        <strain evidence="2 3">TFFH 294</strain>
    </source>
</reference>
<evidence type="ECO:0000256" key="1">
    <source>
        <dbReference type="SAM" id="MobiDB-lite"/>
    </source>
</evidence>
<feature type="region of interest" description="Disordered" evidence="1">
    <location>
        <begin position="405"/>
        <end position="456"/>
    </location>
</feature>
<dbReference type="AlphaFoldDB" id="J4G0U1"/>
<name>J4G0U1_9APHY</name>
<evidence type="ECO:0000313" key="2">
    <source>
        <dbReference type="EMBL" id="CCL99143.1"/>
    </source>
</evidence>
<dbReference type="EMBL" id="HE796917">
    <property type="protein sequence ID" value="CCL99143.1"/>
    <property type="molecule type" value="Genomic_DNA"/>
</dbReference>
<dbReference type="InParanoid" id="J4G0U1"/>
<dbReference type="RefSeq" id="XP_012178426.1">
    <property type="nucleotide sequence ID" value="XM_012323036.1"/>
</dbReference>
<dbReference type="HOGENOM" id="CLU_048299_1_0_1"/>
<proteinExistence type="predicted"/>
<dbReference type="GeneID" id="24094054"/>
<feature type="compositionally biased region" description="Polar residues" evidence="1">
    <location>
        <begin position="417"/>
        <end position="431"/>
    </location>
</feature>
<sequence>MRLDVIEQARALLSTSPFNNLRWYISQAYLPPMNLSRNAPSPPPPGHSSHLNLLAVTPESYRSLETIHTFPLGALSEKVIEFVDIYVPAYPLDQNENDDAESVTVPCPPHFTGGAPTVRLPARVKDVYQWVYTYPLQTAQCIVHQMWPDTFDYTFDFENREEIDQEIFFSVSWTDAATPLSTKTPHPSVAVFVQPPWILSPKDFAVFTQSQTFPRVHDSSETPLFRYDCKQRLWAKVWDECFRRKSPWFVITTYWGWVFGAFSRGWTVGFVSEVIPANFKAPTVLESLVFWLGSAMNKPGGWRIPEVPEPVDNINMEVRILIPESHTVMEEIAPSESDWDARSNARFSVSDNTSDVDEDEAIVYKCLVGDVAETSTPLANAFATTRSRVKVHSRIKTWAQGVYPSYEDGPLRPPSPTLSDCTQSSGSTVLDFSSEERREGQWLASNTTERRDDYDQ</sequence>
<dbReference type="Proteomes" id="UP000006352">
    <property type="component" value="Unassembled WGS sequence"/>
</dbReference>
<keyword evidence="3" id="KW-1185">Reference proteome</keyword>
<organism evidence="2 3">
    <name type="scientific">Fibroporia radiculosa</name>
    <dbReference type="NCBI Taxonomy" id="599839"/>
    <lineage>
        <taxon>Eukaryota</taxon>
        <taxon>Fungi</taxon>
        <taxon>Dikarya</taxon>
        <taxon>Basidiomycota</taxon>
        <taxon>Agaricomycotina</taxon>
        <taxon>Agaricomycetes</taxon>
        <taxon>Polyporales</taxon>
        <taxon>Fibroporiaceae</taxon>
        <taxon>Fibroporia</taxon>
    </lineage>
</organism>